<dbReference type="Pfam" id="PF04586">
    <property type="entry name" value="Peptidase_S78"/>
    <property type="match status" value="1"/>
</dbReference>
<dbReference type="EMBL" id="QSRZ01000003">
    <property type="protein sequence ID" value="RGL51101.1"/>
    <property type="molecule type" value="Genomic_DNA"/>
</dbReference>
<keyword evidence="1" id="KW-1188">Viral release from host cell</keyword>
<accession>A0A3E4S707</accession>
<dbReference type="InterPro" id="IPR006433">
    <property type="entry name" value="Prohead_protease"/>
</dbReference>
<comment type="caution">
    <text evidence="5">The sequence shown here is derived from an EMBL/GenBank/DDBJ whole genome shotgun (WGS) entry which is preliminary data.</text>
</comment>
<evidence type="ECO:0000259" key="4">
    <source>
        <dbReference type="Pfam" id="PF04586"/>
    </source>
</evidence>
<reference evidence="5 6" key="1">
    <citation type="submission" date="2018-08" db="EMBL/GenBank/DDBJ databases">
        <title>A genome reference for cultivated species of the human gut microbiota.</title>
        <authorList>
            <person name="Zou Y."/>
            <person name="Xue W."/>
            <person name="Luo G."/>
        </authorList>
    </citation>
    <scope>NUCLEOTIDE SEQUENCE [LARGE SCALE GENOMIC DNA]</scope>
    <source>
        <strain evidence="5 6">TF06-45A</strain>
    </source>
</reference>
<name>A0A3E4S707_BIFLN</name>
<keyword evidence="2 5" id="KW-0645">Protease</keyword>
<dbReference type="InterPro" id="IPR054613">
    <property type="entry name" value="Peptidase_S78_dom"/>
</dbReference>
<dbReference type="Pfam" id="PF25209">
    <property type="entry name" value="Phage_capsid_4"/>
    <property type="match status" value="1"/>
</dbReference>
<dbReference type="NCBIfam" id="TIGR01543">
    <property type="entry name" value="proheadase_HK97"/>
    <property type="match status" value="1"/>
</dbReference>
<dbReference type="RefSeq" id="WP_106641895.1">
    <property type="nucleotide sequence ID" value="NZ_QSRZ01000003.1"/>
</dbReference>
<proteinExistence type="predicted"/>
<evidence type="ECO:0000313" key="5">
    <source>
        <dbReference type="EMBL" id="RGL51101.1"/>
    </source>
</evidence>
<evidence type="ECO:0000256" key="3">
    <source>
        <dbReference type="ARBA" id="ARBA00022801"/>
    </source>
</evidence>
<dbReference type="SUPFAM" id="SSF56563">
    <property type="entry name" value="Major capsid protein gp5"/>
    <property type="match status" value="1"/>
</dbReference>
<sequence>MNERKEIAYRGLKLRKASDGDGRSIEGVAVPFGDIYNDPWDGAETFDRDTVFENADTAKLCYQHAELIGAITSAENRDDGLHITARIADTQLGRDAVALMDEGALDSLSVGFIPLEDERDENNVTHRRRVRLMEVSLVSWPAYQNAKVENHRNLNTENSQERNHMENETIEKVRAEQAEQADVLRSIQASLATMNNHGSSNPAASYRSYGHLLKQLAKGDEQARNDYEQISKRDYTGGVLANSDPQPVWISNTLRILEQRRRITNLVSHAALPSEGETLSYPIVTEDTTTVGKQAKEGDYLPYGEIKIGARTATIETYGGYTSLSRQAIERASVPYLDKTLEALVKAYARNTEAATRIALYGAIGDVSSSDKIDAGKALTAMTPNDWLDIIIDARLEVEDRNTSLDYLGVSGDVFKAIAHLSDDGDRFMDISGGGIDRLGSIDTTDITGSLLRVPVVLMPGAAAGTAAFLDKGAVTVWENGNSPFQLQDDNVLNLTKDFSVYGYAAFGVTLPEGILPIKFANA</sequence>
<evidence type="ECO:0000313" key="6">
    <source>
        <dbReference type="Proteomes" id="UP000261288"/>
    </source>
</evidence>
<protein>
    <submittedName>
        <fullName evidence="5">HK97 family phage prohead protease</fullName>
    </submittedName>
</protein>
<gene>
    <name evidence="5" type="ORF">DXC63_03465</name>
</gene>
<evidence type="ECO:0000256" key="1">
    <source>
        <dbReference type="ARBA" id="ARBA00022612"/>
    </source>
</evidence>
<feature type="domain" description="Prohead serine protease" evidence="4">
    <location>
        <begin position="19"/>
        <end position="153"/>
    </location>
</feature>
<dbReference type="Proteomes" id="UP000261288">
    <property type="component" value="Unassembled WGS sequence"/>
</dbReference>
<keyword evidence="3" id="KW-0378">Hydrolase</keyword>
<dbReference type="GO" id="GO:0006508">
    <property type="term" value="P:proteolysis"/>
    <property type="evidence" value="ECO:0007669"/>
    <property type="project" value="UniProtKB-KW"/>
</dbReference>
<dbReference type="GO" id="GO:0008233">
    <property type="term" value="F:peptidase activity"/>
    <property type="evidence" value="ECO:0007669"/>
    <property type="project" value="UniProtKB-KW"/>
</dbReference>
<organism evidence="5 6">
    <name type="scientific">Bifidobacterium longum</name>
    <dbReference type="NCBI Taxonomy" id="216816"/>
    <lineage>
        <taxon>Bacteria</taxon>
        <taxon>Bacillati</taxon>
        <taxon>Actinomycetota</taxon>
        <taxon>Actinomycetes</taxon>
        <taxon>Bifidobacteriales</taxon>
        <taxon>Bifidobacteriaceae</taxon>
        <taxon>Bifidobacterium</taxon>
    </lineage>
</organism>
<dbReference type="AlphaFoldDB" id="A0A3E4S707"/>
<evidence type="ECO:0000256" key="2">
    <source>
        <dbReference type="ARBA" id="ARBA00022670"/>
    </source>
</evidence>